<keyword evidence="5 8" id="KW-0093">Biotin biosynthesis</keyword>
<dbReference type="PANTHER" id="PTHR43210:SF5">
    <property type="entry name" value="DETHIOBIOTIN SYNTHETASE"/>
    <property type="match status" value="1"/>
</dbReference>
<keyword evidence="2 8" id="KW-0436">Ligase</keyword>
<dbReference type="PANTHER" id="PTHR43210">
    <property type="entry name" value="DETHIOBIOTIN SYNTHETASE"/>
    <property type="match status" value="1"/>
</dbReference>
<feature type="binding site" evidence="8">
    <location>
        <begin position="206"/>
        <end position="208"/>
    </location>
    <ligand>
        <name>ATP</name>
        <dbReference type="ChEBI" id="CHEBI:30616"/>
    </ligand>
</feature>
<reference evidence="9 10" key="1">
    <citation type="submission" date="2018-11" db="EMBL/GenBank/DDBJ databases">
        <title>Genomic Encyclopedia of Type Strains, Phase IV (KMG-IV): sequencing the most valuable type-strain genomes for metagenomic binning, comparative biology and taxonomic classification.</title>
        <authorList>
            <person name="Goeker M."/>
        </authorList>
    </citation>
    <scope>NUCLEOTIDE SEQUENCE [LARGE SCALE GENOMIC DNA]</scope>
    <source>
        <strain evidence="9 10">DSM 16974</strain>
    </source>
</reference>
<accession>A0A3N1NN10</accession>
<keyword evidence="1 8" id="KW-0963">Cytoplasm</keyword>
<dbReference type="GO" id="GO:0000287">
    <property type="term" value="F:magnesium ion binding"/>
    <property type="evidence" value="ECO:0007669"/>
    <property type="project" value="UniProtKB-UniRule"/>
</dbReference>
<dbReference type="Proteomes" id="UP000273643">
    <property type="component" value="Unassembled WGS sequence"/>
</dbReference>
<protein>
    <recommendedName>
        <fullName evidence="8">ATP-dependent dethiobiotin synthetase BioD</fullName>
        <ecNumber evidence="8">6.3.3.3</ecNumber>
    </recommendedName>
    <alternativeName>
        <fullName evidence="8">DTB synthetase</fullName>
        <shortName evidence="8">DTBS</shortName>
    </alternativeName>
    <alternativeName>
        <fullName evidence="8">Dethiobiotin synthase</fullName>
    </alternativeName>
</protein>
<comment type="similarity">
    <text evidence="8">Belongs to the dethiobiotin synthetase family.</text>
</comment>
<dbReference type="CDD" id="cd03109">
    <property type="entry name" value="DTBS"/>
    <property type="match status" value="1"/>
</dbReference>
<evidence type="ECO:0000256" key="4">
    <source>
        <dbReference type="ARBA" id="ARBA00022741"/>
    </source>
</evidence>
<dbReference type="HAMAP" id="MF_00336">
    <property type="entry name" value="BioD"/>
    <property type="match status" value="1"/>
</dbReference>
<keyword evidence="4 8" id="KW-0547">Nucleotide-binding</keyword>
<dbReference type="GO" id="GO:0004141">
    <property type="term" value="F:dethiobiotin synthase activity"/>
    <property type="evidence" value="ECO:0007669"/>
    <property type="project" value="UniProtKB-UniRule"/>
</dbReference>
<comment type="catalytic activity">
    <reaction evidence="8">
        <text>(7R,8S)-7,8-diammoniononanoate + CO2 + ATP = (4R,5S)-dethiobiotin + ADP + phosphate + 3 H(+)</text>
        <dbReference type="Rhea" id="RHEA:15805"/>
        <dbReference type="ChEBI" id="CHEBI:15378"/>
        <dbReference type="ChEBI" id="CHEBI:16526"/>
        <dbReference type="ChEBI" id="CHEBI:30616"/>
        <dbReference type="ChEBI" id="CHEBI:43474"/>
        <dbReference type="ChEBI" id="CHEBI:149469"/>
        <dbReference type="ChEBI" id="CHEBI:149473"/>
        <dbReference type="ChEBI" id="CHEBI:456216"/>
        <dbReference type="EC" id="6.3.3.3"/>
    </reaction>
</comment>
<dbReference type="RefSeq" id="WP_123638147.1">
    <property type="nucleotide sequence ID" value="NZ_RJUK01000001.1"/>
</dbReference>
<evidence type="ECO:0000256" key="8">
    <source>
        <dbReference type="HAMAP-Rule" id="MF_00336"/>
    </source>
</evidence>
<name>A0A3N1NN10_9GAMM</name>
<comment type="subcellular location">
    <subcellularLocation>
        <location evidence="8">Cytoplasm</location>
    </subcellularLocation>
</comment>
<feature type="binding site" evidence="8">
    <location>
        <position position="56"/>
    </location>
    <ligand>
        <name>ATP</name>
        <dbReference type="ChEBI" id="CHEBI:30616"/>
    </ligand>
</feature>
<dbReference type="OrthoDB" id="9802097at2"/>
<evidence type="ECO:0000256" key="2">
    <source>
        <dbReference type="ARBA" id="ARBA00022598"/>
    </source>
</evidence>
<dbReference type="EMBL" id="RJUK01000001">
    <property type="protein sequence ID" value="ROQ21104.1"/>
    <property type="molecule type" value="Genomic_DNA"/>
</dbReference>
<evidence type="ECO:0000256" key="6">
    <source>
        <dbReference type="ARBA" id="ARBA00022840"/>
    </source>
</evidence>
<comment type="pathway">
    <text evidence="8">Cofactor biosynthesis; biotin biosynthesis; biotin from 7,8-diaminononanoate: step 1/2.</text>
</comment>
<sequence length="227" mass="23799">MAKHAFFVTGTDTGVGKTCIAAGLLQAANSRGLTTAALKPVAAGCERTPDGLRNEDALLLQSVVNPPLDYEQVNPVALEPAIAPHIAALEARRPLSTDRLAGYCRGVLGQADFTVVEGAGGWRVPLNPAETLADLARQLNLPVILVVGVRLGCLNHALLTAEAIARDGLPLAGWVANVLDPDMPRLRENVDALGQRLRAPFLGWVPTLSSPTPAAVAEHLNLDPLIG</sequence>
<comment type="subunit">
    <text evidence="8">Homodimer.</text>
</comment>
<keyword evidence="3 8" id="KW-0479">Metal-binding</keyword>
<evidence type="ECO:0000256" key="7">
    <source>
        <dbReference type="ARBA" id="ARBA00022842"/>
    </source>
</evidence>
<dbReference type="SUPFAM" id="SSF52540">
    <property type="entry name" value="P-loop containing nucleoside triphosphate hydrolases"/>
    <property type="match status" value="1"/>
</dbReference>
<evidence type="ECO:0000313" key="9">
    <source>
        <dbReference type="EMBL" id="ROQ21104.1"/>
    </source>
</evidence>
<dbReference type="Pfam" id="PF13500">
    <property type="entry name" value="AAA_26"/>
    <property type="match status" value="1"/>
</dbReference>
<dbReference type="GO" id="GO:0005829">
    <property type="term" value="C:cytosol"/>
    <property type="evidence" value="ECO:0007669"/>
    <property type="project" value="TreeGrafter"/>
</dbReference>
<dbReference type="PIRSF" id="PIRSF006755">
    <property type="entry name" value="DTB_synth"/>
    <property type="match status" value="1"/>
</dbReference>
<dbReference type="InterPro" id="IPR004472">
    <property type="entry name" value="DTB_synth_BioD"/>
</dbReference>
<comment type="caution">
    <text evidence="9">The sequence shown here is derived from an EMBL/GenBank/DDBJ whole genome shotgun (WGS) entry which is preliminary data.</text>
</comment>
<dbReference type="InterPro" id="IPR027417">
    <property type="entry name" value="P-loop_NTPase"/>
</dbReference>
<feature type="active site" evidence="8">
    <location>
        <position position="39"/>
    </location>
</feature>
<dbReference type="GO" id="GO:0042803">
    <property type="term" value="F:protein homodimerization activity"/>
    <property type="evidence" value="ECO:0007669"/>
    <property type="project" value="UniProtKB-ARBA"/>
</dbReference>
<dbReference type="GO" id="GO:0009102">
    <property type="term" value="P:biotin biosynthetic process"/>
    <property type="evidence" value="ECO:0007669"/>
    <property type="project" value="UniProtKB-UniRule"/>
</dbReference>
<comment type="cofactor">
    <cofactor evidence="8">
        <name>Mg(2+)</name>
        <dbReference type="ChEBI" id="CHEBI:18420"/>
    </cofactor>
</comment>
<dbReference type="Gene3D" id="3.40.50.300">
    <property type="entry name" value="P-loop containing nucleotide triphosphate hydrolases"/>
    <property type="match status" value="1"/>
</dbReference>
<dbReference type="EC" id="6.3.3.3" evidence="8"/>
<dbReference type="NCBIfam" id="TIGR00347">
    <property type="entry name" value="bioD"/>
    <property type="match status" value="1"/>
</dbReference>
<dbReference type="FunFam" id="3.40.50.300:FF:000292">
    <property type="entry name" value="ATP-dependent dethiobiotin synthetase BioD"/>
    <property type="match status" value="1"/>
</dbReference>
<evidence type="ECO:0000256" key="3">
    <source>
        <dbReference type="ARBA" id="ARBA00022723"/>
    </source>
</evidence>
<organism evidence="9 10">
    <name type="scientific">Marinimicrobium koreense</name>
    <dbReference type="NCBI Taxonomy" id="306545"/>
    <lineage>
        <taxon>Bacteria</taxon>
        <taxon>Pseudomonadati</taxon>
        <taxon>Pseudomonadota</taxon>
        <taxon>Gammaproteobacteria</taxon>
        <taxon>Cellvibrionales</taxon>
        <taxon>Cellvibrionaceae</taxon>
        <taxon>Marinimicrobium</taxon>
    </lineage>
</organism>
<gene>
    <name evidence="8" type="primary">bioD</name>
    <name evidence="9" type="ORF">EDC38_1726</name>
</gene>
<proteinExistence type="inferred from homology"/>
<dbReference type="GO" id="GO:0005524">
    <property type="term" value="F:ATP binding"/>
    <property type="evidence" value="ECO:0007669"/>
    <property type="project" value="UniProtKB-UniRule"/>
</dbReference>
<evidence type="ECO:0000313" key="10">
    <source>
        <dbReference type="Proteomes" id="UP000273643"/>
    </source>
</evidence>
<dbReference type="AlphaFoldDB" id="A0A3N1NN10"/>
<keyword evidence="10" id="KW-1185">Reference proteome</keyword>
<dbReference type="UniPathway" id="UPA00078">
    <property type="reaction ID" value="UER00161"/>
</dbReference>
<evidence type="ECO:0000256" key="1">
    <source>
        <dbReference type="ARBA" id="ARBA00022490"/>
    </source>
</evidence>
<feature type="binding site" evidence="8">
    <location>
        <begin position="117"/>
        <end position="120"/>
    </location>
    <ligand>
        <name>ATP</name>
        <dbReference type="ChEBI" id="CHEBI:30616"/>
    </ligand>
</feature>
<keyword evidence="6 8" id="KW-0067">ATP-binding</keyword>
<feature type="binding site" evidence="8">
    <location>
        <position position="18"/>
    </location>
    <ligand>
        <name>Mg(2+)</name>
        <dbReference type="ChEBI" id="CHEBI:18420"/>
    </ligand>
</feature>
<evidence type="ECO:0000256" key="5">
    <source>
        <dbReference type="ARBA" id="ARBA00022756"/>
    </source>
</evidence>
<feature type="binding site" evidence="8">
    <location>
        <position position="56"/>
    </location>
    <ligand>
        <name>Mg(2+)</name>
        <dbReference type="ChEBI" id="CHEBI:18420"/>
    </ligand>
</feature>
<keyword evidence="7 8" id="KW-0460">Magnesium</keyword>
<feature type="binding site" evidence="8">
    <location>
        <position position="117"/>
    </location>
    <ligand>
        <name>Mg(2+)</name>
        <dbReference type="ChEBI" id="CHEBI:18420"/>
    </ligand>
</feature>
<comment type="caution">
    <text evidence="8">Lacks conserved residue(s) required for the propagation of feature annotation.</text>
</comment>
<comment type="function">
    <text evidence="8">Catalyzes a mechanistically unusual reaction, the ATP-dependent insertion of CO2 between the N7 and N8 nitrogen atoms of 7,8-diaminopelargonic acid (DAPA, also called 7,8-diammoniononanoate) to form a ureido ring.</text>
</comment>